<evidence type="ECO:0000313" key="3">
    <source>
        <dbReference type="Proteomes" id="UP000694925"/>
    </source>
</evidence>
<gene>
    <name evidence="4" type="primary">LOC113464475</name>
</gene>
<accession>A0AAJ7S2J8</accession>
<dbReference type="PANTHER" id="PTHR33667">
    <property type="entry name" value="SI:DKEY-57N24.6"/>
    <property type="match status" value="1"/>
</dbReference>
<proteinExistence type="predicted"/>
<dbReference type="AlphaFoldDB" id="A0AAJ7S2J8"/>
<feature type="region of interest" description="Disordered" evidence="1">
    <location>
        <begin position="1"/>
        <end position="22"/>
    </location>
</feature>
<dbReference type="GeneID" id="113464475"/>
<feature type="domain" description="DUF4550" evidence="2">
    <location>
        <begin position="34"/>
        <end position="126"/>
    </location>
</feature>
<dbReference type="RefSeq" id="XP_026670243.1">
    <property type="nucleotide sequence ID" value="XM_026814442.1"/>
</dbReference>
<evidence type="ECO:0000259" key="2">
    <source>
        <dbReference type="Pfam" id="PF15084"/>
    </source>
</evidence>
<evidence type="ECO:0000256" key="1">
    <source>
        <dbReference type="SAM" id="MobiDB-lite"/>
    </source>
</evidence>
<dbReference type="Proteomes" id="UP000694925">
    <property type="component" value="Unplaced"/>
</dbReference>
<keyword evidence="3" id="KW-1185">Reference proteome</keyword>
<dbReference type="PANTHER" id="PTHR33667:SF7">
    <property type="entry name" value="RIKEN CDNA 1810020O05 GENE"/>
    <property type="match status" value="1"/>
</dbReference>
<organism evidence="3 4">
    <name type="scientific">Ceratina calcarata</name>
    <dbReference type="NCBI Taxonomy" id="156304"/>
    <lineage>
        <taxon>Eukaryota</taxon>
        <taxon>Metazoa</taxon>
        <taxon>Ecdysozoa</taxon>
        <taxon>Arthropoda</taxon>
        <taxon>Hexapoda</taxon>
        <taxon>Insecta</taxon>
        <taxon>Pterygota</taxon>
        <taxon>Neoptera</taxon>
        <taxon>Endopterygota</taxon>
        <taxon>Hymenoptera</taxon>
        <taxon>Apocrita</taxon>
        <taxon>Aculeata</taxon>
        <taxon>Apoidea</taxon>
        <taxon>Anthophila</taxon>
        <taxon>Apidae</taxon>
        <taxon>Ceratina</taxon>
        <taxon>Zadontomerus</taxon>
    </lineage>
</organism>
<dbReference type="InterPro" id="IPR027876">
    <property type="entry name" value="DUF4550"/>
</dbReference>
<feature type="region of interest" description="Disordered" evidence="1">
    <location>
        <begin position="215"/>
        <end position="247"/>
    </location>
</feature>
<name>A0AAJ7S2J8_9HYME</name>
<evidence type="ECO:0000313" key="4">
    <source>
        <dbReference type="RefSeq" id="XP_026670243.1"/>
    </source>
</evidence>
<sequence length="601" mass="69737">MVNKQKKRKINKDTNEDTQSSKNILNVGETSAEIHVEYELLPNFNFKFDCRCWETAAKIYTENNEWCLKSIPCTIKEKTCWIIFSVHHLVYLNEPQLRKFFNYVIVFHIFCGRQKLSERAKQDKVKGFYIDDDFLDTKGEEFLEIHPLNSTSKSSIPSFPEPMIISHEDYGDFNITTYLEAIPDRIHEYYFRKMLRKKCFPPVTLNFEELVSSTPRGTSISSKRTKKYANNKTKKPDKKSKRSSGTESFEIHLPAEVLFSDTGTVTKYHHMADRNISSILIYAQCANILSDKQVRMNLNPISIKLEQLSNLPIDIIRENGFKCLYAKILFAHRTFVTPHYIPDKTMCFEFIKCLLCEEFQSEEIINFLNTQFLTVEIIGIRKVNEAISNEVLLGVTEFDVSDLLRGFWDVRLTNALMHPRNIFPAQIDANVETGEISWKNSPLTADVLTSYSTLAPSVLRHVLTGFVIQDCERFYIFLEGLSNGYLLKIWEKLAKLPIQQKCIYYNSNYVFVTRFYEDFISLGGIVYIKLSECLELQLRNHNFYIGETKTTLQATTIRKLGLINLALTMKSLCQTRLFPEPKDVKAFIDNIRKIDESTNGK</sequence>
<dbReference type="KEGG" id="ccal:113464475"/>
<feature type="compositionally biased region" description="Basic residues" evidence="1">
    <location>
        <begin position="223"/>
        <end position="242"/>
    </location>
</feature>
<dbReference type="Pfam" id="PF15084">
    <property type="entry name" value="DUF4550"/>
    <property type="match status" value="1"/>
</dbReference>
<reference evidence="4" key="1">
    <citation type="submission" date="2025-08" db="UniProtKB">
        <authorList>
            <consortium name="RefSeq"/>
        </authorList>
    </citation>
    <scope>IDENTIFICATION</scope>
    <source>
        <tissue evidence="4">Whole body</tissue>
    </source>
</reference>
<protein>
    <submittedName>
        <fullName evidence="4">Uncharacterized protein LOC113464475</fullName>
    </submittedName>
</protein>
<feature type="compositionally biased region" description="Basic residues" evidence="1">
    <location>
        <begin position="1"/>
        <end position="10"/>
    </location>
</feature>